<comment type="similarity">
    <text evidence="2">Belongs to the RmuC family.</text>
</comment>
<keyword evidence="7" id="KW-1185">Reference proteome</keyword>
<dbReference type="RefSeq" id="WP_354004712.1">
    <property type="nucleotide sequence ID" value="NZ_CAKLDI010000001.1"/>
</dbReference>
<comment type="caution">
    <text evidence="6">The sequence shown here is derived from an EMBL/GenBank/DDBJ whole genome shotgun (WGS) entry which is preliminary data.</text>
</comment>
<evidence type="ECO:0000256" key="4">
    <source>
        <dbReference type="ARBA" id="ARBA00023172"/>
    </source>
</evidence>
<organism evidence="6 7">
    <name type="scientific">Vibrio stylophorae</name>
    <dbReference type="NCBI Taxonomy" id="659351"/>
    <lineage>
        <taxon>Bacteria</taxon>
        <taxon>Pseudomonadati</taxon>
        <taxon>Pseudomonadota</taxon>
        <taxon>Gammaproteobacteria</taxon>
        <taxon>Vibrionales</taxon>
        <taxon>Vibrionaceae</taxon>
        <taxon>Vibrio</taxon>
    </lineage>
</organism>
<evidence type="ECO:0000313" key="6">
    <source>
        <dbReference type="EMBL" id="CAH0532260.1"/>
    </source>
</evidence>
<name>A0ABN8DQL8_9VIBR</name>
<keyword evidence="3 5" id="KW-0175">Coiled coil</keyword>
<accession>A0ABN8DQL8</accession>
<gene>
    <name evidence="6" type="ORF">VST7929_00072</name>
</gene>
<evidence type="ECO:0000256" key="1">
    <source>
        <dbReference type="ARBA" id="ARBA00003416"/>
    </source>
</evidence>
<reference evidence="6" key="1">
    <citation type="submission" date="2021-11" db="EMBL/GenBank/DDBJ databases">
        <authorList>
            <person name="Rodrigo-Torres L."/>
            <person name="Arahal R. D."/>
            <person name="Lucena T."/>
        </authorList>
    </citation>
    <scope>NUCLEOTIDE SEQUENCE</scope>
    <source>
        <strain evidence="6">CECT 7929</strain>
    </source>
</reference>
<evidence type="ECO:0008006" key="8">
    <source>
        <dbReference type="Google" id="ProtNLM"/>
    </source>
</evidence>
<evidence type="ECO:0000256" key="5">
    <source>
        <dbReference type="SAM" id="Coils"/>
    </source>
</evidence>
<feature type="coiled-coil region" evidence="5">
    <location>
        <begin position="46"/>
        <end position="146"/>
    </location>
</feature>
<dbReference type="Proteomes" id="UP000838672">
    <property type="component" value="Unassembled WGS sequence"/>
</dbReference>
<dbReference type="Pfam" id="PF02646">
    <property type="entry name" value="RmuC"/>
    <property type="match status" value="1"/>
</dbReference>
<evidence type="ECO:0000313" key="7">
    <source>
        <dbReference type="Proteomes" id="UP000838672"/>
    </source>
</evidence>
<sequence length="514" mass="58738">MHFGSLHLLLMVLSSVLVTAAIAGLFSRRRLQQAEAMWQSHHELALAQLQSQCEAQSKELDEMDDARDALYAEQRDNAAMIASLQEKTRQLEVYKPQLEQQQQAYQQLQKQYHQSITLLREQQARQQEQQRSYEEKIALLESAEQRLSLQFEQLANRLFDDKSAQAKNQQQQQLETMLAPFKAQLESFQQRVVEGFGEQTKSRHQLLHHIETLQTLNERMAQDALNLTQALKGDNKQQGNWGEVILGRVLEESGLREGHEYFTQVSLSDAQGKRYQPDVIVKLPQNKDVVIDAKMTLIAYERYYHSEDKAQQERALAEHVAAVRQHIKGLSRKDYHQLHGIETLDYVLMFIPVEPAFQAAIGADPTLLKNAMDNNIMLVSPTTLLVALRTIHHLWRVERQHSNAKEIADRAAKLYDKLRLFVEEMDGMGVALDKAQQHYQGAMNKLASGRGNILSQVQRFQQLGVEVKKPIQSGYLPVDMGDEYQDEQASVGVQPMLNESRPSLAQAADHDAFE</sequence>
<dbReference type="EMBL" id="CAKLDI010000001">
    <property type="protein sequence ID" value="CAH0532260.1"/>
    <property type="molecule type" value="Genomic_DNA"/>
</dbReference>
<dbReference type="PANTHER" id="PTHR30563">
    <property type="entry name" value="DNA RECOMBINATION PROTEIN RMUC"/>
    <property type="match status" value="1"/>
</dbReference>
<dbReference type="InterPro" id="IPR003798">
    <property type="entry name" value="DNA_recombination_RmuC"/>
</dbReference>
<proteinExistence type="inferred from homology"/>
<dbReference type="PANTHER" id="PTHR30563:SF0">
    <property type="entry name" value="DNA RECOMBINATION PROTEIN RMUC"/>
    <property type="match status" value="1"/>
</dbReference>
<comment type="function">
    <text evidence="1">Involved in DNA recombination.</text>
</comment>
<protein>
    <recommendedName>
        <fullName evidence="8">DNA recombination protein RmuC</fullName>
    </recommendedName>
</protein>
<evidence type="ECO:0000256" key="3">
    <source>
        <dbReference type="ARBA" id="ARBA00023054"/>
    </source>
</evidence>
<evidence type="ECO:0000256" key="2">
    <source>
        <dbReference type="ARBA" id="ARBA00009840"/>
    </source>
</evidence>
<keyword evidence="4" id="KW-0233">DNA recombination</keyword>